<dbReference type="EMBL" id="WMBA01000063">
    <property type="protein sequence ID" value="MTD58220.1"/>
    <property type="molecule type" value="Genomic_DNA"/>
</dbReference>
<dbReference type="PANTHER" id="PTHR45266">
    <property type="entry name" value="OXALOACETATE DECARBOXYLASE ALPHA CHAIN"/>
    <property type="match status" value="1"/>
</dbReference>
<dbReference type="GO" id="GO:0003989">
    <property type="term" value="F:acetyl-CoA carboxylase activity"/>
    <property type="evidence" value="ECO:0007669"/>
    <property type="project" value="InterPro"/>
</dbReference>
<keyword evidence="5 8" id="KW-0443">Lipid metabolism</keyword>
<evidence type="ECO:0000256" key="8">
    <source>
        <dbReference type="RuleBase" id="RU364072"/>
    </source>
</evidence>
<dbReference type="UniPathway" id="UPA00094"/>
<evidence type="ECO:0000256" key="1">
    <source>
        <dbReference type="ARBA" id="ARBA00005194"/>
    </source>
</evidence>
<keyword evidence="11" id="KW-1185">Reference proteome</keyword>
<dbReference type="InterPro" id="IPR001882">
    <property type="entry name" value="Biotin_BS"/>
</dbReference>
<dbReference type="CDD" id="cd06850">
    <property type="entry name" value="biotinyl_domain"/>
    <property type="match status" value="1"/>
</dbReference>
<evidence type="ECO:0000313" key="10">
    <source>
        <dbReference type="EMBL" id="MTD58220.1"/>
    </source>
</evidence>
<dbReference type="PRINTS" id="PR01071">
    <property type="entry name" value="ACOABIOTINCC"/>
</dbReference>
<dbReference type="InterPro" id="IPR050709">
    <property type="entry name" value="Biotin_Carboxyl_Carrier/Decarb"/>
</dbReference>
<keyword evidence="7 8" id="KW-0092">Biotin</keyword>
<dbReference type="PROSITE" id="PS50968">
    <property type="entry name" value="BIOTINYL_LIPOYL"/>
    <property type="match status" value="1"/>
</dbReference>
<comment type="caution">
    <text evidence="10">The sequence shown here is derived from an EMBL/GenBank/DDBJ whole genome shotgun (WGS) entry which is preliminary data.</text>
</comment>
<evidence type="ECO:0000256" key="7">
    <source>
        <dbReference type="ARBA" id="ARBA00023267"/>
    </source>
</evidence>
<feature type="domain" description="Lipoyl-binding" evidence="9">
    <location>
        <begin position="88"/>
        <end position="164"/>
    </location>
</feature>
<dbReference type="Proteomes" id="UP000440096">
    <property type="component" value="Unassembled WGS sequence"/>
</dbReference>
<gene>
    <name evidence="10" type="ORF">GKO32_30210</name>
</gene>
<sequence>MSVNGNTVAPREVDEVVNVLREQVIALCADAPRLPSAVRVRAGEVTIEVEWPLAPATVPVAAPPVETPVEALPMPRPEPAGSASPAGTVPVNAATVGTFYRAPEPGGKPFVTEGDLVRPGQQIAIIEAMKLMIPVEADRAGRVVEICVADGTSVEHGQALLLLEPAP</sequence>
<evidence type="ECO:0000256" key="6">
    <source>
        <dbReference type="ARBA" id="ARBA00023160"/>
    </source>
</evidence>
<dbReference type="PROSITE" id="PS00188">
    <property type="entry name" value="BIOTIN"/>
    <property type="match status" value="1"/>
</dbReference>
<protein>
    <recommendedName>
        <fullName evidence="2 8">Biotin carboxyl carrier protein of acetyl-CoA carboxylase</fullName>
    </recommendedName>
</protein>
<evidence type="ECO:0000313" key="11">
    <source>
        <dbReference type="Proteomes" id="UP000440096"/>
    </source>
</evidence>
<comment type="function">
    <text evidence="8">This protein is a component of the acetyl coenzyme A carboxylase complex; first, biotin carboxylase catalyzes the carboxylation of the carrier protein and then the transcarboxylase transfers the carboxyl group to form malonyl-CoA.</text>
</comment>
<dbReference type="PANTHER" id="PTHR45266:SF3">
    <property type="entry name" value="OXALOACETATE DECARBOXYLASE ALPHA CHAIN"/>
    <property type="match status" value="1"/>
</dbReference>
<dbReference type="InterPro" id="IPR000089">
    <property type="entry name" value="Biotin_lipoyl"/>
</dbReference>
<dbReference type="Pfam" id="PF00364">
    <property type="entry name" value="Biotin_lipoyl"/>
    <property type="match status" value="1"/>
</dbReference>
<evidence type="ECO:0000256" key="3">
    <source>
        <dbReference type="ARBA" id="ARBA00022516"/>
    </source>
</evidence>
<dbReference type="AlphaFoldDB" id="A0A6N7Z8V5"/>
<reference evidence="10 11" key="1">
    <citation type="submission" date="2019-11" db="EMBL/GenBank/DDBJ databases">
        <title>Draft genome of Amycolatopsis RM579.</title>
        <authorList>
            <person name="Duangmal K."/>
            <person name="Mingma R."/>
        </authorList>
    </citation>
    <scope>NUCLEOTIDE SEQUENCE [LARGE SCALE GENOMIC DNA]</scope>
    <source>
        <strain evidence="10 11">RM579</strain>
    </source>
</reference>
<accession>A0A6N7Z8V5</accession>
<evidence type="ECO:0000256" key="4">
    <source>
        <dbReference type="ARBA" id="ARBA00022832"/>
    </source>
</evidence>
<dbReference type="InterPro" id="IPR001249">
    <property type="entry name" value="AcCoA_biotinCC"/>
</dbReference>
<keyword evidence="3 8" id="KW-0444">Lipid biosynthesis</keyword>
<evidence type="ECO:0000259" key="9">
    <source>
        <dbReference type="PROSITE" id="PS50968"/>
    </source>
</evidence>
<keyword evidence="4 8" id="KW-0276">Fatty acid metabolism</keyword>
<dbReference type="GO" id="GO:0006633">
    <property type="term" value="P:fatty acid biosynthetic process"/>
    <property type="evidence" value="ECO:0007669"/>
    <property type="project" value="UniProtKB-UniPathway"/>
</dbReference>
<keyword evidence="6 8" id="KW-0275">Fatty acid biosynthesis</keyword>
<proteinExistence type="predicted"/>
<dbReference type="Gene3D" id="2.40.50.100">
    <property type="match status" value="1"/>
</dbReference>
<evidence type="ECO:0000256" key="5">
    <source>
        <dbReference type="ARBA" id="ARBA00023098"/>
    </source>
</evidence>
<dbReference type="GO" id="GO:0009317">
    <property type="term" value="C:acetyl-CoA carboxylase complex"/>
    <property type="evidence" value="ECO:0007669"/>
    <property type="project" value="InterPro"/>
</dbReference>
<name>A0A6N7Z8V5_9PSEU</name>
<comment type="pathway">
    <text evidence="1 8">Lipid metabolism; fatty acid biosynthesis.</text>
</comment>
<evidence type="ECO:0000256" key="2">
    <source>
        <dbReference type="ARBA" id="ARBA00017562"/>
    </source>
</evidence>
<organism evidence="10 11">
    <name type="scientific">Amycolatopsis pithecellobii</name>
    <dbReference type="NCBI Taxonomy" id="664692"/>
    <lineage>
        <taxon>Bacteria</taxon>
        <taxon>Bacillati</taxon>
        <taxon>Actinomycetota</taxon>
        <taxon>Actinomycetes</taxon>
        <taxon>Pseudonocardiales</taxon>
        <taxon>Pseudonocardiaceae</taxon>
        <taxon>Amycolatopsis</taxon>
    </lineage>
</organism>
<dbReference type="SUPFAM" id="SSF51230">
    <property type="entry name" value="Single hybrid motif"/>
    <property type="match status" value="1"/>
</dbReference>
<dbReference type="RefSeq" id="WP_208024589.1">
    <property type="nucleotide sequence ID" value="NZ_WMBA01000063.1"/>
</dbReference>
<dbReference type="InterPro" id="IPR011053">
    <property type="entry name" value="Single_hybrid_motif"/>
</dbReference>